<feature type="compositionally biased region" description="Polar residues" evidence="1">
    <location>
        <begin position="1"/>
        <end position="11"/>
    </location>
</feature>
<feature type="non-terminal residue" evidence="2">
    <location>
        <position position="58"/>
    </location>
</feature>
<dbReference type="AlphaFoldDB" id="A0A0B6ZZ47"/>
<evidence type="ECO:0000256" key="1">
    <source>
        <dbReference type="SAM" id="MobiDB-lite"/>
    </source>
</evidence>
<gene>
    <name evidence="2" type="primary">ORF85322</name>
</gene>
<evidence type="ECO:0000313" key="2">
    <source>
        <dbReference type="EMBL" id="CEK73101.1"/>
    </source>
</evidence>
<accession>A0A0B6ZZ47</accession>
<dbReference type="EMBL" id="HACG01026236">
    <property type="protein sequence ID" value="CEK73101.1"/>
    <property type="molecule type" value="Transcribed_RNA"/>
</dbReference>
<proteinExistence type="predicted"/>
<name>A0A0B6ZZ47_9EUPU</name>
<reference evidence="2" key="1">
    <citation type="submission" date="2014-12" db="EMBL/GenBank/DDBJ databases">
        <title>Insight into the proteome of Arion vulgaris.</title>
        <authorList>
            <person name="Aradska J."/>
            <person name="Bulat T."/>
            <person name="Smidak R."/>
            <person name="Sarate P."/>
            <person name="Gangsoo J."/>
            <person name="Sialana F."/>
            <person name="Bilban M."/>
            <person name="Lubec G."/>
        </authorList>
    </citation>
    <scope>NUCLEOTIDE SEQUENCE</scope>
    <source>
        <tissue evidence="2">Skin</tissue>
    </source>
</reference>
<protein>
    <submittedName>
        <fullName evidence="2">Uncharacterized protein</fullName>
    </submittedName>
</protein>
<sequence>MINNTQCTSNRSFRKNKSPNTEFKPLFLMAPMSSPTDERFKNTTKHGFINSVIARVVT</sequence>
<feature type="region of interest" description="Disordered" evidence="1">
    <location>
        <begin position="1"/>
        <end position="20"/>
    </location>
</feature>
<organism evidence="2">
    <name type="scientific">Arion vulgaris</name>
    <dbReference type="NCBI Taxonomy" id="1028688"/>
    <lineage>
        <taxon>Eukaryota</taxon>
        <taxon>Metazoa</taxon>
        <taxon>Spiralia</taxon>
        <taxon>Lophotrochozoa</taxon>
        <taxon>Mollusca</taxon>
        <taxon>Gastropoda</taxon>
        <taxon>Heterobranchia</taxon>
        <taxon>Euthyneura</taxon>
        <taxon>Panpulmonata</taxon>
        <taxon>Eupulmonata</taxon>
        <taxon>Stylommatophora</taxon>
        <taxon>Helicina</taxon>
        <taxon>Arionoidea</taxon>
        <taxon>Arionidae</taxon>
        <taxon>Arion</taxon>
    </lineage>
</organism>